<dbReference type="GO" id="GO:0012505">
    <property type="term" value="C:endomembrane system"/>
    <property type="evidence" value="ECO:0007669"/>
    <property type="project" value="UniProtKB-ARBA"/>
</dbReference>
<dbReference type="Pfam" id="PF06309">
    <property type="entry name" value="Torsin"/>
    <property type="match status" value="1"/>
</dbReference>
<evidence type="ECO:0000256" key="2">
    <source>
        <dbReference type="SAM" id="Phobius"/>
    </source>
</evidence>
<evidence type="ECO:0000256" key="1">
    <source>
        <dbReference type="ARBA" id="ARBA00006235"/>
    </source>
</evidence>
<feature type="transmembrane region" description="Helical" evidence="2">
    <location>
        <begin position="80"/>
        <end position="97"/>
    </location>
</feature>
<protein>
    <submittedName>
        <fullName evidence="4">(California timema) hypothetical protein</fullName>
    </submittedName>
</protein>
<dbReference type="GO" id="GO:0016887">
    <property type="term" value="F:ATP hydrolysis activity"/>
    <property type="evidence" value="ECO:0007669"/>
    <property type="project" value="InterPro"/>
</dbReference>
<keyword evidence="2" id="KW-0472">Membrane</keyword>
<dbReference type="InterPro" id="IPR027417">
    <property type="entry name" value="P-loop_NTPase"/>
</dbReference>
<dbReference type="PANTHER" id="PTHR10760:SF2">
    <property type="entry name" value="LD13476P-RELATED"/>
    <property type="match status" value="1"/>
</dbReference>
<dbReference type="InterPro" id="IPR010448">
    <property type="entry name" value="Torsin"/>
</dbReference>
<dbReference type="GO" id="GO:0005737">
    <property type="term" value="C:cytoplasm"/>
    <property type="evidence" value="ECO:0007669"/>
    <property type="project" value="UniProtKB-ARBA"/>
</dbReference>
<evidence type="ECO:0000313" key="4">
    <source>
        <dbReference type="EMBL" id="CAD7574269.1"/>
    </source>
</evidence>
<dbReference type="FunFam" id="3.40.50.300:FF:002370">
    <property type="entry name" value="Torsin family 3, member A"/>
    <property type="match status" value="1"/>
</dbReference>
<gene>
    <name evidence="4" type="ORF">TCMB3V08_LOCUS6889</name>
</gene>
<reference evidence="4" key="1">
    <citation type="submission" date="2020-11" db="EMBL/GenBank/DDBJ databases">
        <authorList>
            <person name="Tran Van P."/>
        </authorList>
    </citation>
    <scope>NUCLEOTIDE SEQUENCE</scope>
</reference>
<feature type="transmembrane region" description="Helical" evidence="2">
    <location>
        <begin position="7"/>
        <end position="29"/>
    </location>
</feature>
<dbReference type="Gene3D" id="3.40.50.300">
    <property type="entry name" value="P-loop containing nucleotide triphosphate hydrolases"/>
    <property type="match status" value="1"/>
</dbReference>
<dbReference type="InterPro" id="IPR049337">
    <property type="entry name" value="TOR1A_C"/>
</dbReference>
<organism evidence="4">
    <name type="scientific">Timema californicum</name>
    <name type="common">California timema</name>
    <name type="synonym">Walking stick</name>
    <dbReference type="NCBI Taxonomy" id="61474"/>
    <lineage>
        <taxon>Eukaryota</taxon>
        <taxon>Metazoa</taxon>
        <taxon>Ecdysozoa</taxon>
        <taxon>Arthropoda</taxon>
        <taxon>Hexapoda</taxon>
        <taxon>Insecta</taxon>
        <taxon>Pterygota</taxon>
        <taxon>Neoptera</taxon>
        <taxon>Polyneoptera</taxon>
        <taxon>Phasmatodea</taxon>
        <taxon>Timematodea</taxon>
        <taxon>Timematoidea</taxon>
        <taxon>Timematidae</taxon>
        <taxon>Timema</taxon>
    </lineage>
</organism>
<dbReference type="GO" id="GO:0071218">
    <property type="term" value="P:cellular response to misfolded protein"/>
    <property type="evidence" value="ECO:0007669"/>
    <property type="project" value="TreeGrafter"/>
</dbReference>
<dbReference type="SUPFAM" id="SSF52540">
    <property type="entry name" value="P-loop containing nucleoside triphosphate hydrolases"/>
    <property type="match status" value="1"/>
</dbReference>
<comment type="similarity">
    <text evidence="1">Belongs to the ClpA/ClpB family. Torsin subfamily.</text>
</comment>
<sequence>MSSLRETVSYILGFSSVVALNMIPLGFILQELTKLSRVTPPVLVHIAYIQKVDITLGLKRRLAVYDSTNTNHPNYASRMLWRRCTLLGALLAVLLPVQAFLDPVSLSLTGIGIAAMSLYAGWNNLGCGMNLKECCNEKNIIANFTSKLVMSKVSCMDQPLLMVLMGLEIRRNASDDKFVVQYAKNPTCTNLPKVKISISETLVKKWYWGGYEFNHTVSRVLELERSLMNQVFGQHLVIDIVVKALRGHFYRGHPSKALAMSFHGWPGGGKNYVSQFITNSLYAKGSRSQFVHFFAGKLHFPLQEKADIYRMHLQDWIRGNVSQCSRSTFIFDEVDKMPRGVLDAVKPFIDHHEHIDGVDYRHAIFIFLSNTGGSTITKRHLQLWQSGKSREDFELRDFEDLIRKGAFNEAGGFHKNEAIESNLIDHYVPFLPLEEKHVRLCVIEEFKKRGVKSPHEELVDEILKDVTFGPDEHQIFSNSGCKRLSHKVLTLIERLQYRDTMSQKHTTEDTHSYHSYTQH</sequence>
<keyword evidence="2" id="KW-0812">Transmembrane</keyword>
<dbReference type="PANTHER" id="PTHR10760">
    <property type="entry name" value="TORSIN"/>
    <property type="match status" value="1"/>
</dbReference>
<dbReference type="Pfam" id="PF21376">
    <property type="entry name" value="TOR1A_C"/>
    <property type="match status" value="1"/>
</dbReference>
<proteinExistence type="inferred from homology"/>
<evidence type="ECO:0000259" key="3">
    <source>
        <dbReference type="Pfam" id="PF21376"/>
    </source>
</evidence>
<dbReference type="AlphaFoldDB" id="A0A7R9P8P5"/>
<name>A0A7R9P8P5_TIMCA</name>
<dbReference type="GO" id="GO:0005524">
    <property type="term" value="F:ATP binding"/>
    <property type="evidence" value="ECO:0007669"/>
    <property type="project" value="InterPro"/>
</dbReference>
<keyword evidence="2" id="KW-1133">Transmembrane helix</keyword>
<accession>A0A7R9P8P5</accession>
<feature type="domain" description="Torsin-1A C-terminal" evidence="3">
    <location>
        <begin position="433"/>
        <end position="487"/>
    </location>
</feature>
<dbReference type="EMBL" id="OE182227">
    <property type="protein sequence ID" value="CAD7574269.1"/>
    <property type="molecule type" value="Genomic_DNA"/>
</dbReference>